<name>A0ABV4GEH4_9BRAD</name>
<dbReference type="EMBL" id="JBGBZN010000002">
    <property type="protein sequence ID" value="MEY9470081.1"/>
    <property type="molecule type" value="Genomic_DNA"/>
</dbReference>
<evidence type="ECO:0000256" key="1">
    <source>
        <dbReference type="SAM" id="MobiDB-lite"/>
    </source>
</evidence>
<keyword evidence="3" id="KW-1185">Reference proteome</keyword>
<accession>A0ABV4GEH4</accession>
<proteinExistence type="predicted"/>
<protein>
    <submittedName>
        <fullName evidence="2">Uncharacterized protein</fullName>
    </submittedName>
</protein>
<dbReference type="Proteomes" id="UP001565474">
    <property type="component" value="Unassembled WGS sequence"/>
</dbReference>
<reference evidence="2 3" key="1">
    <citation type="submission" date="2024-07" db="EMBL/GenBank/DDBJ databases">
        <title>Genomic Encyclopedia of Type Strains, Phase V (KMG-V): Genome sequencing to study the core and pangenomes of soil and plant-associated prokaryotes.</title>
        <authorList>
            <person name="Whitman W."/>
        </authorList>
    </citation>
    <scope>NUCLEOTIDE SEQUENCE [LARGE SCALE GENOMIC DNA]</scope>
    <source>
        <strain evidence="2 3">USDA 222</strain>
    </source>
</reference>
<evidence type="ECO:0000313" key="3">
    <source>
        <dbReference type="Proteomes" id="UP001565474"/>
    </source>
</evidence>
<comment type="caution">
    <text evidence="2">The sequence shown here is derived from an EMBL/GenBank/DDBJ whole genome shotgun (WGS) entry which is preliminary data.</text>
</comment>
<evidence type="ECO:0000313" key="2">
    <source>
        <dbReference type="EMBL" id="MEY9470081.1"/>
    </source>
</evidence>
<gene>
    <name evidence="2" type="ORF">ABH992_002480</name>
</gene>
<feature type="region of interest" description="Disordered" evidence="1">
    <location>
        <begin position="69"/>
        <end position="91"/>
    </location>
</feature>
<sequence length="265" mass="28857">MRRPPKRLSPKVAQRCDCYSLSSLPRGKHSAAPVSVLREIWPRTTPHSLFLIYIYVLYGVHDFGGRKQFGPYPSRGRRPPPDPGEPFRRDAGDNVGEVLCSSLRPFLDPDVPQQPSVVHCVLHGCPANAGAIADLVNRKLADPLPLDSAGNDAQHSALSFGVVVAKCVWESARPTFSCGDAAWFAAHLSAACDKGAGQIATEPGRSSSRSQLHLRGSLHAEAGASQWPRLERRVLVTDRPKLKRCQTDRLRLSSWSGDSAALISL</sequence>
<organism evidence="2 3">
    <name type="scientific">Bradyrhizobium yuanmingense</name>
    <dbReference type="NCBI Taxonomy" id="108015"/>
    <lineage>
        <taxon>Bacteria</taxon>
        <taxon>Pseudomonadati</taxon>
        <taxon>Pseudomonadota</taxon>
        <taxon>Alphaproteobacteria</taxon>
        <taxon>Hyphomicrobiales</taxon>
        <taxon>Nitrobacteraceae</taxon>
        <taxon>Bradyrhizobium</taxon>
    </lineage>
</organism>